<organism evidence="3">
    <name type="scientific">Thrips palmi</name>
    <name type="common">Melon thrips</name>
    <dbReference type="NCBI Taxonomy" id="161013"/>
    <lineage>
        <taxon>Eukaryota</taxon>
        <taxon>Metazoa</taxon>
        <taxon>Ecdysozoa</taxon>
        <taxon>Arthropoda</taxon>
        <taxon>Hexapoda</taxon>
        <taxon>Insecta</taxon>
        <taxon>Pterygota</taxon>
        <taxon>Neoptera</taxon>
        <taxon>Paraneoptera</taxon>
        <taxon>Thysanoptera</taxon>
        <taxon>Terebrantia</taxon>
        <taxon>Thripoidea</taxon>
        <taxon>Thripidae</taxon>
        <taxon>Thrips</taxon>
    </lineage>
</organism>
<feature type="compositionally biased region" description="Basic residues" evidence="1">
    <location>
        <begin position="215"/>
        <end position="225"/>
    </location>
</feature>
<feature type="compositionally biased region" description="Low complexity" evidence="1">
    <location>
        <begin position="423"/>
        <end position="434"/>
    </location>
</feature>
<dbReference type="AlphaFoldDB" id="A0A6P8YSV3"/>
<feature type="compositionally biased region" description="Acidic residues" evidence="1">
    <location>
        <begin position="106"/>
        <end position="116"/>
    </location>
</feature>
<feature type="region of interest" description="Disordered" evidence="1">
    <location>
        <begin position="88"/>
        <end position="149"/>
    </location>
</feature>
<feature type="region of interest" description="Disordered" evidence="1">
    <location>
        <begin position="423"/>
        <end position="442"/>
    </location>
</feature>
<dbReference type="OrthoDB" id="10674355at2759"/>
<gene>
    <name evidence="3" type="primary">LOC117646343</name>
</gene>
<reference evidence="3" key="1">
    <citation type="submission" date="2025-08" db="UniProtKB">
        <authorList>
            <consortium name="RefSeq"/>
        </authorList>
    </citation>
    <scope>IDENTIFICATION</scope>
    <source>
        <tissue evidence="3">Total insect</tissue>
    </source>
</reference>
<dbReference type="RefSeq" id="XP_034243113.1">
    <property type="nucleotide sequence ID" value="XM_034387222.1"/>
</dbReference>
<protein>
    <submittedName>
        <fullName evidence="3">Uncharacterized protein LOC117646343</fullName>
    </submittedName>
</protein>
<evidence type="ECO:0000256" key="1">
    <source>
        <dbReference type="SAM" id="MobiDB-lite"/>
    </source>
</evidence>
<dbReference type="GeneID" id="117646343"/>
<feature type="region of interest" description="Disordered" evidence="1">
    <location>
        <begin position="164"/>
        <end position="356"/>
    </location>
</feature>
<sequence>MEPPQGQTLQGVAAAPPLPPPPSAPLQTQPPQHAPRPTPGDNNSSCQDDVLSPSDENSHDVRTATTPDFPDVQYRTFSEVVRASPVLAARQPEAHEVGALSPAAADEGDEDDEDDAGQTALWQPPRGDQSDAEVEVIQAEPPLGAPPSLRQEALHDVRDDALGFGGYVAHGLDQDDQDLPSLLDDQGSSTSLESAASELPEDADDREHFFSPLKRIVRSYLRRRTVAPERMGNLQGSEGKAGRAGAGGKSPGKLRKAAARKSPFSDPFLTPQSADGASHYSDADGAEGDVIRHADDEDDDDDPLSDARTLTPASARHSSRLQDKTSDDDATLTDCDDRSDWERTPQPTPQHAPRAYKASLQDLCAVESVGLSRDDLTYSMAGSMTGSMAGSVSSVSGLSGSVGSVSGNVSSLGGGGSVSGVSGLSGAMSVAGSSRDAALDLS</sequence>
<dbReference type="Proteomes" id="UP000515158">
    <property type="component" value="Unplaced"/>
</dbReference>
<keyword evidence="2" id="KW-1185">Reference proteome</keyword>
<dbReference type="InParanoid" id="A0A6P8YSV3"/>
<dbReference type="KEGG" id="tpal:117646343"/>
<name>A0A6P8YSV3_THRPL</name>
<feature type="compositionally biased region" description="Polar residues" evidence="1">
    <location>
        <begin position="1"/>
        <end position="10"/>
    </location>
</feature>
<accession>A0A6P8YSV3</accession>
<proteinExistence type="predicted"/>
<feature type="compositionally biased region" description="Low complexity" evidence="1">
    <location>
        <begin position="179"/>
        <end position="198"/>
    </location>
</feature>
<evidence type="ECO:0000313" key="3">
    <source>
        <dbReference type="RefSeq" id="XP_034243113.1"/>
    </source>
</evidence>
<evidence type="ECO:0000313" key="2">
    <source>
        <dbReference type="Proteomes" id="UP000515158"/>
    </source>
</evidence>
<feature type="region of interest" description="Disordered" evidence="1">
    <location>
        <begin position="1"/>
        <end position="73"/>
    </location>
</feature>